<organism evidence="10">
    <name type="scientific">Pardosa pseudoannulata</name>
    <dbReference type="NCBI Taxonomy" id="330961"/>
    <lineage>
        <taxon>Eukaryota</taxon>
        <taxon>Metazoa</taxon>
        <taxon>Ecdysozoa</taxon>
        <taxon>Arthropoda</taxon>
        <taxon>Chelicerata</taxon>
        <taxon>Arachnida</taxon>
        <taxon>Araneae</taxon>
        <taxon>Araneomorphae</taxon>
        <taxon>Entelegynae</taxon>
        <taxon>Lycosoidea</taxon>
        <taxon>Lycosidae</taxon>
        <taxon>Pardosa</taxon>
    </lineage>
</organism>
<keyword evidence="3 8" id="KW-0349">Heme</keyword>
<dbReference type="GO" id="GO:0004497">
    <property type="term" value="F:monooxygenase activity"/>
    <property type="evidence" value="ECO:0007669"/>
    <property type="project" value="UniProtKB-KW"/>
</dbReference>
<dbReference type="SUPFAM" id="SSF48264">
    <property type="entry name" value="Cytochrome P450"/>
    <property type="match status" value="1"/>
</dbReference>
<dbReference type="PANTHER" id="PTHR24279:SF120">
    <property type="entry name" value="CYTOCHROME P450"/>
    <property type="match status" value="1"/>
</dbReference>
<evidence type="ECO:0000256" key="8">
    <source>
        <dbReference type="PIRSR" id="PIRSR602401-1"/>
    </source>
</evidence>
<evidence type="ECO:0000256" key="9">
    <source>
        <dbReference type="RuleBase" id="RU000461"/>
    </source>
</evidence>
<dbReference type="GO" id="GO:0016705">
    <property type="term" value="F:oxidoreductase activity, acting on paired donors, with incorporation or reduction of molecular oxygen"/>
    <property type="evidence" value="ECO:0007669"/>
    <property type="project" value="InterPro"/>
</dbReference>
<protein>
    <submittedName>
        <fullName evidence="10">Cytochrome P450 302A1</fullName>
    </submittedName>
</protein>
<accession>A0A6H0C3J6</accession>
<dbReference type="InterPro" id="IPR050479">
    <property type="entry name" value="CYP11_CYP27_families"/>
</dbReference>
<dbReference type="InterPro" id="IPR036396">
    <property type="entry name" value="Cyt_P450_sf"/>
</dbReference>
<dbReference type="CDD" id="cd11054">
    <property type="entry name" value="CYP24A1-like"/>
    <property type="match status" value="1"/>
</dbReference>
<evidence type="ECO:0000256" key="7">
    <source>
        <dbReference type="ARBA" id="ARBA00023033"/>
    </source>
</evidence>
<evidence type="ECO:0000256" key="2">
    <source>
        <dbReference type="ARBA" id="ARBA00010617"/>
    </source>
</evidence>
<evidence type="ECO:0000256" key="1">
    <source>
        <dbReference type="ARBA" id="ARBA00001971"/>
    </source>
</evidence>
<evidence type="ECO:0000256" key="5">
    <source>
        <dbReference type="ARBA" id="ARBA00023002"/>
    </source>
</evidence>
<name>A0A6H0C3J6_9ARAC</name>
<sequence>MKRVKSALRVITTAIEKVTEVENVDVGPKPFKSMPGPKPLPLIKNLWRYFPIIGSFDFKRIHRTYARMYEEYGPIVREEVFGDRIIVHVYDPVDMSTVYKNEGRLPCRQSHRVLAKYRMERPEKYSCPGLFPSNGEEWYTFRHKFQKTLMAATTGEVCSSSIENITEDLISIISTKLDDKLELDIQPLLFRWALECIGVVTLNRRLGCLTENGNKEVLDLVKAVHNTHEAVFATENSPLKYKENYRMLTESQDYLSTVVEKYFEEATGEIRNGKHEDSVLARMMDTDASKKDLFTMILDMFLAGIDTTAYALAFALYNLARNREVQDKLREELRTALPEKHSRLSEKRCRMPYLQLVIKETLRVNPIAIGTGRILPCDTVLGGYKVPAKTMIILQHQVASKLDKYFEDPDRFYPERWTQPVPLVSSPFGYGPRLCIGSRIARKEMQLAIARIVRNFLLSYHHEEIDSFNKLINVPDKPVLLRFESLPR</sequence>
<dbReference type="InterPro" id="IPR002401">
    <property type="entry name" value="Cyt_P450_E_grp-I"/>
</dbReference>
<keyword evidence="4 8" id="KW-0479">Metal-binding</keyword>
<keyword evidence="7 9" id="KW-0503">Monooxygenase</keyword>
<dbReference type="PANTHER" id="PTHR24279">
    <property type="entry name" value="CYTOCHROME P450"/>
    <property type="match status" value="1"/>
</dbReference>
<comment type="cofactor">
    <cofactor evidence="1 8">
        <name>heme</name>
        <dbReference type="ChEBI" id="CHEBI:30413"/>
    </cofactor>
</comment>
<dbReference type="FunFam" id="1.10.630.10:FF:000006">
    <property type="entry name" value="Cytochrome P450 302a1, mitochondrial"/>
    <property type="match status" value="1"/>
</dbReference>
<dbReference type="AlphaFoldDB" id="A0A6H0C3J6"/>
<evidence type="ECO:0000256" key="3">
    <source>
        <dbReference type="ARBA" id="ARBA00022617"/>
    </source>
</evidence>
<dbReference type="PRINTS" id="PR00385">
    <property type="entry name" value="P450"/>
</dbReference>
<dbReference type="PRINTS" id="PR00463">
    <property type="entry name" value="EP450I"/>
</dbReference>
<dbReference type="Gene3D" id="1.10.630.10">
    <property type="entry name" value="Cytochrome P450"/>
    <property type="match status" value="1"/>
</dbReference>
<dbReference type="GO" id="GO:0005506">
    <property type="term" value="F:iron ion binding"/>
    <property type="evidence" value="ECO:0007669"/>
    <property type="project" value="InterPro"/>
</dbReference>
<reference evidence="10" key="1">
    <citation type="submission" date="2019-12" db="EMBL/GenBank/DDBJ databases">
        <authorList>
            <person name="Yang Z."/>
            <person name="Yu N."/>
            <person name="Liu Z."/>
        </authorList>
    </citation>
    <scope>NUCLEOTIDE SEQUENCE</scope>
</reference>
<dbReference type="InterPro" id="IPR001128">
    <property type="entry name" value="Cyt_P450"/>
</dbReference>
<feature type="binding site" description="axial binding residue" evidence="8">
    <location>
        <position position="435"/>
    </location>
    <ligand>
        <name>heme</name>
        <dbReference type="ChEBI" id="CHEBI:30413"/>
    </ligand>
    <ligandPart>
        <name>Fe</name>
        <dbReference type="ChEBI" id="CHEBI:18248"/>
    </ligandPart>
</feature>
<comment type="similarity">
    <text evidence="2 9">Belongs to the cytochrome P450 family.</text>
</comment>
<dbReference type="PROSITE" id="PS00086">
    <property type="entry name" value="CYTOCHROME_P450"/>
    <property type="match status" value="1"/>
</dbReference>
<keyword evidence="6 8" id="KW-0408">Iron</keyword>
<evidence type="ECO:0000256" key="6">
    <source>
        <dbReference type="ARBA" id="ARBA00023004"/>
    </source>
</evidence>
<keyword evidence="5 9" id="KW-0560">Oxidoreductase</keyword>
<dbReference type="Pfam" id="PF00067">
    <property type="entry name" value="p450"/>
    <property type="match status" value="1"/>
</dbReference>
<proteinExistence type="evidence at transcript level"/>
<dbReference type="GO" id="GO:0020037">
    <property type="term" value="F:heme binding"/>
    <property type="evidence" value="ECO:0007669"/>
    <property type="project" value="InterPro"/>
</dbReference>
<evidence type="ECO:0000256" key="4">
    <source>
        <dbReference type="ARBA" id="ARBA00022723"/>
    </source>
</evidence>
<dbReference type="InterPro" id="IPR017972">
    <property type="entry name" value="Cyt_P450_CS"/>
</dbReference>
<evidence type="ECO:0000313" key="10">
    <source>
        <dbReference type="EMBL" id="QIS60145.1"/>
    </source>
</evidence>
<dbReference type="EMBL" id="MN782367">
    <property type="protein sequence ID" value="QIS60145.1"/>
    <property type="molecule type" value="mRNA"/>
</dbReference>